<evidence type="ECO:0000256" key="1">
    <source>
        <dbReference type="SAM" id="Coils"/>
    </source>
</evidence>
<dbReference type="Proteomes" id="UP000053660">
    <property type="component" value="Unassembled WGS sequence"/>
</dbReference>
<accession>A0A0B1TM82</accession>
<reference evidence="2 3" key="1">
    <citation type="submission" date="2014-03" db="EMBL/GenBank/DDBJ databases">
        <title>Draft genome of the hookworm Oesophagostomum dentatum.</title>
        <authorList>
            <person name="Mitreva M."/>
        </authorList>
    </citation>
    <scope>NUCLEOTIDE SEQUENCE [LARGE SCALE GENOMIC DNA]</scope>
    <source>
        <strain evidence="2 3">OD-Hann</strain>
    </source>
</reference>
<name>A0A0B1TM82_OESDE</name>
<feature type="coiled-coil region" evidence="1">
    <location>
        <begin position="48"/>
        <end position="75"/>
    </location>
</feature>
<dbReference type="EMBL" id="KN549291">
    <property type="protein sequence ID" value="KHJ98623.1"/>
    <property type="molecule type" value="Genomic_DNA"/>
</dbReference>
<gene>
    <name evidence="2" type="ORF">OESDEN_01397</name>
</gene>
<keyword evidence="3" id="KW-1185">Reference proteome</keyword>
<evidence type="ECO:0000313" key="3">
    <source>
        <dbReference type="Proteomes" id="UP000053660"/>
    </source>
</evidence>
<protein>
    <submittedName>
        <fullName evidence="2">Uncharacterized protein</fullName>
    </submittedName>
</protein>
<dbReference type="OrthoDB" id="5860005at2759"/>
<evidence type="ECO:0000313" key="2">
    <source>
        <dbReference type="EMBL" id="KHJ98623.1"/>
    </source>
</evidence>
<feature type="non-terminal residue" evidence="2">
    <location>
        <position position="1"/>
    </location>
</feature>
<sequence>LFISLQHKLENGKRSLTSRIYIPSSSVPSRFSPKKARSVQARDILESLVEAVNRLRSIEAQMQKMRKECQEREKIWEAVEREVNFLEEKAVIYRYKLMDTQSLHD</sequence>
<keyword evidence="1" id="KW-0175">Coiled coil</keyword>
<dbReference type="AlphaFoldDB" id="A0A0B1TM82"/>
<proteinExistence type="predicted"/>
<organism evidence="2 3">
    <name type="scientific">Oesophagostomum dentatum</name>
    <name type="common">Nodular worm</name>
    <dbReference type="NCBI Taxonomy" id="61180"/>
    <lineage>
        <taxon>Eukaryota</taxon>
        <taxon>Metazoa</taxon>
        <taxon>Ecdysozoa</taxon>
        <taxon>Nematoda</taxon>
        <taxon>Chromadorea</taxon>
        <taxon>Rhabditida</taxon>
        <taxon>Rhabditina</taxon>
        <taxon>Rhabditomorpha</taxon>
        <taxon>Strongyloidea</taxon>
        <taxon>Strongylidae</taxon>
        <taxon>Oesophagostomum</taxon>
    </lineage>
</organism>